<reference evidence="2" key="1">
    <citation type="journal article" date="2019" name="Int. J. Syst. Evol. Microbiol.">
        <title>The Global Catalogue of Microorganisms (GCM) 10K type strain sequencing project: providing services to taxonomists for standard genome sequencing and annotation.</title>
        <authorList>
            <consortium name="The Broad Institute Genomics Platform"/>
            <consortium name="The Broad Institute Genome Sequencing Center for Infectious Disease"/>
            <person name="Wu L."/>
            <person name="Ma J."/>
        </authorList>
    </citation>
    <scope>NUCLEOTIDE SEQUENCE [LARGE SCALE GENOMIC DNA]</scope>
    <source>
        <strain evidence="2">JCM 17906</strain>
    </source>
</reference>
<proteinExistence type="predicted"/>
<evidence type="ECO:0008006" key="3">
    <source>
        <dbReference type="Google" id="ProtNLM"/>
    </source>
</evidence>
<name>A0ABP8RQ60_9PSEU</name>
<dbReference type="RefSeq" id="WP_345415693.1">
    <property type="nucleotide sequence ID" value="NZ_BAABGT010000029.1"/>
</dbReference>
<dbReference type="Pfam" id="PF10905">
    <property type="entry name" value="DUF2695"/>
    <property type="match status" value="1"/>
</dbReference>
<gene>
    <name evidence="1" type="ORF">GCM10023175_22590</name>
</gene>
<dbReference type="InterPro" id="IPR024248">
    <property type="entry name" value="DUF2695"/>
</dbReference>
<accession>A0ABP8RQ60</accession>
<evidence type="ECO:0000313" key="2">
    <source>
        <dbReference type="Proteomes" id="UP001501598"/>
    </source>
</evidence>
<dbReference type="Proteomes" id="UP001501598">
    <property type="component" value="Unassembled WGS sequence"/>
</dbReference>
<keyword evidence="2" id="KW-1185">Reference proteome</keyword>
<protein>
    <recommendedName>
        <fullName evidence="3">DUF222 domain-containing protein</fullName>
    </recommendedName>
</protein>
<comment type="caution">
    <text evidence="1">The sequence shown here is derived from an EMBL/GenBank/DDBJ whole genome shotgun (WGS) entry which is preliminary data.</text>
</comment>
<dbReference type="EMBL" id="BAABGT010000029">
    <property type="protein sequence ID" value="GAA4544419.1"/>
    <property type="molecule type" value="Genomic_DNA"/>
</dbReference>
<evidence type="ECO:0000313" key="1">
    <source>
        <dbReference type="EMBL" id="GAA4544419.1"/>
    </source>
</evidence>
<sequence length="90" mass="9852">MTDTPDRPPVTGWPDLLTVALTVDSAQRRELRLHLAGALAARACSGRLREAARWAAARQVPWDPLARGLRALGADCDCEAWEVLSRGCSW</sequence>
<organism evidence="1 2">
    <name type="scientific">Pseudonocardia xishanensis</name>
    <dbReference type="NCBI Taxonomy" id="630995"/>
    <lineage>
        <taxon>Bacteria</taxon>
        <taxon>Bacillati</taxon>
        <taxon>Actinomycetota</taxon>
        <taxon>Actinomycetes</taxon>
        <taxon>Pseudonocardiales</taxon>
        <taxon>Pseudonocardiaceae</taxon>
        <taxon>Pseudonocardia</taxon>
    </lineage>
</organism>